<dbReference type="Pfam" id="PF25884">
    <property type="entry name" value="At5g19230"/>
    <property type="match status" value="1"/>
</dbReference>
<evidence type="ECO:0000256" key="1">
    <source>
        <dbReference type="SAM" id="Phobius"/>
    </source>
</evidence>
<gene>
    <name evidence="4" type="ORF">Syun_029107</name>
</gene>
<feature type="signal peptide" evidence="2">
    <location>
        <begin position="1"/>
        <end position="20"/>
    </location>
</feature>
<organism evidence="4 5">
    <name type="scientific">Stephania yunnanensis</name>
    <dbReference type="NCBI Taxonomy" id="152371"/>
    <lineage>
        <taxon>Eukaryota</taxon>
        <taxon>Viridiplantae</taxon>
        <taxon>Streptophyta</taxon>
        <taxon>Embryophyta</taxon>
        <taxon>Tracheophyta</taxon>
        <taxon>Spermatophyta</taxon>
        <taxon>Magnoliopsida</taxon>
        <taxon>Ranunculales</taxon>
        <taxon>Menispermaceae</taxon>
        <taxon>Menispermoideae</taxon>
        <taxon>Cissampelideae</taxon>
        <taxon>Stephania</taxon>
    </lineage>
</organism>
<keyword evidence="1" id="KW-0472">Membrane</keyword>
<dbReference type="PANTHER" id="PTHR33976">
    <property type="entry name" value="OS07G0645000 PROTEIN"/>
    <property type="match status" value="1"/>
</dbReference>
<dbReference type="InterPro" id="IPR059083">
    <property type="entry name" value="At5g19230_dom"/>
</dbReference>
<keyword evidence="5" id="KW-1185">Reference proteome</keyword>
<accession>A0AAP0HFQ8</accession>
<feature type="chain" id="PRO_5042811927" description="Uncharacterized GPI-anchored protein At5g19230-like domain-containing protein" evidence="2">
    <location>
        <begin position="21"/>
        <end position="196"/>
    </location>
</feature>
<reference evidence="4 5" key="1">
    <citation type="submission" date="2024-01" db="EMBL/GenBank/DDBJ databases">
        <title>Genome assemblies of Stephania.</title>
        <authorList>
            <person name="Yang L."/>
        </authorList>
    </citation>
    <scope>NUCLEOTIDE SEQUENCE [LARGE SCALE GENOMIC DNA]</scope>
    <source>
        <strain evidence="4">YNDBR</strain>
        <tissue evidence="4">Leaf</tissue>
    </source>
</reference>
<dbReference type="PANTHER" id="PTHR33976:SF2">
    <property type="entry name" value="GLYCOPROTEIN MEMBRANE GPI-ANCHORED"/>
    <property type="match status" value="1"/>
</dbReference>
<evidence type="ECO:0000313" key="4">
    <source>
        <dbReference type="EMBL" id="KAK9086713.1"/>
    </source>
</evidence>
<dbReference type="Proteomes" id="UP001420932">
    <property type="component" value="Unassembled WGS sequence"/>
</dbReference>
<keyword evidence="1" id="KW-0812">Transmembrane</keyword>
<keyword evidence="1" id="KW-1133">Transmembrane helix</keyword>
<feature type="transmembrane region" description="Helical" evidence="1">
    <location>
        <begin position="175"/>
        <end position="195"/>
    </location>
</feature>
<dbReference type="EMBL" id="JBBNAF010000013">
    <property type="protein sequence ID" value="KAK9086713.1"/>
    <property type="molecule type" value="Genomic_DNA"/>
</dbReference>
<evidence type="ECO:0000313" key="5">
    <source>
        <dbReference type="Proteomes" id="UP001420932"/>
    </source>
</evidence>
<feature type="domain" description="Uncharacterized GPI-anchored protein At5g19230-like" evidence="3">
    <location>
        <begin position="32"/>
        <end position="152"/>
    </location>
</feature>
<proteinExistence type="predicted"/>
<dbReference type="InterPro" id="IPR045285">
    <property type="entry name" value="At5g19230-like"/>
</dbReference>
<name>A0AAP0HFQ8_9MAGN</name>
<evidence type="ECO:0000259" key="3">
    <source>
        <dbReference type="Pfam" id="PF25884"/>
    </source>
</evidence>
<keyword evidence="2" id="KW-0732">Signal</keyword>
<evidence type="ECO:0000256" key="2">
    <source>
        <dbReference type="SAM" id="SignalP"/>
    </source>
</evidence>
<dbReference type="AlphaFoldDB" id="A0AAP0HFQ8"/>
<sequence length="196" mass="21294">MASPQLHLLMLVLLLPLVTSFVPIIRSSSDGDKLLNRMNDFRTSLNIPTLDKHDRADCLADEIADQLEHQPCKPISPTDPETQFSNYSKQLSECKLDLNTTRDGALMVACVPHGVEVALFNFTQSQFVQYLNNSKYTGAGVGTEDDWVVVVLTTNTPAGSFAKSDAGAHFVPNKVFVGLSGVVVAMFLGGLVGLFH</sequence>
<protein>
    <recommendedName>
        <fullName evidence="3">Uncharacterized GPI-anchored protein At5g19230-like domain-containing protein</fullName>
    </recommendedName>
</protein>
<comment type="caution">
    <text evidence="4">The sequence shown here is derived from an EMBL/GenBank/DDBJ whole genome shotgun (WGS) entry which is preliminary data.</text>
</comment>